<feature type="compositionally biased region" description="Basic residues" evidence="1">
    <location>
        <begin position="1"/>
        <end position="13"/>
    </location>
</feature>
<dbReference type="InterPro" id="IPR002731">
    <property type="entry name" value="ATPase_BadF"/>
</dbReference>
<dbReference type="InterPro" id="IPR052519">
    <property type="entry name" value="Euk-type_GlcNAc_Kinase"/>
</dbReference>
<name>A0A5S4EX79_9ACTN</name>
<protein>
    <recommendedName>
        <fullName evidence="2">ATPase BadF/BadG/BcrA/BcrD type domain-containing protein</fullName>
    </recommendedName>
</protein>
<sequence length="368" mass="37966">MRCAGRHLPRRVRVGAERPRPSHTGPTVTGPGSWILLEGGGSRTWAALATGTSVRSEASGPSTNPRSVGDRQAVSTLAALLTTLFTGLPADRQSTVRGVIAAHGAASTTLTATRFGALLRDTLTATGLPGVPTLVTNDIAVPLLSADGPLCVVIAGTGTGFAARHGPRVARASGLEWLLSDEGGGHHIAVAALRAVIRAMDGRGPHTTLIDAASRWTGRDDLPLPDALFDAVYAAHSKAHVATFAEHVLEAASSGDHVATAVLDDAARELAAGAEAVSRRCGLTSQPITLIVAGSLLTRAHGLRSRLAAHLTGRLHLQAIIDHAATDRAAALLHLRGIWASEPGTLTAFTTALPTWASTSTARTVTMR</sequence>
<dbReference type="InterPro" id="IPR043129">
    <property type="entry name" value="ATPase_NBD"/>
</dbReference>
<dbReference type="OrthoDB" id="8701357at2"/>
<organism evidence="3 4">
    <name type="scientific">Nonomuraea turkmeniaca</name>
    <dbReference type="NCBI Taxonomy" id="103838"/>
    <lineage>
        <taxon>Bacteria</taxon>
        <taxon>Bacillati</taxon>
        <taxon>Actinomycetota</taxon>
        <taxon>Actinomycetes</taxon>
        <taxon>Streptosporangiales</taxon>
        <taxon>Streptosporangiaceae</taxon>
        <taxon>Nonomuraea</taxon>
    </lineage>
</organism>
<evidence type="ECO:0000259" key="2">
    <source>
        <dbReference type="Pfam" id="PF01869"/>
    </source>
</evidence>
<dbReference type="PANTHER" id="PTHR43190:SF3">
    <property type="entry name" value="N-ACETYL-D-GLUCOSAMINE KINASE"/>
    <property type="match status" value="1"/>
</dbReference>
<feature type="domain" description="ATPase BadF/BadG/BcrA/BcrD type" evidence="2">
    <location>
        <begin position="39"/>
        <end position="299"/>
    </location>
</feature>
<evidence type="ECO:0000313" key="4">
    <source>
        <dbReference type="Proteomes" id="UP000309128"/>
    </source>
</evidence>
<dbReference type="SUPFAM" id="SSF53067">
    <property type="entry name" value="Actin-like ATPase domain"/>
    <property type="match status" value="1"/>
</dbReference>
<evidence type="ECO:0000313" key="3">
    <source>
        <dbReference type="EMBL" id="TMR08275.1"/>
    </source>
</evidence>
<dbReference type="PANTHER" id="PTHR43190">
    <property type="entry name" value="N-ACETYL-D-GLUCOSAMINE KINASE"/>
    <property type="match status" value="1"/>
</dbReference>
<gene>
    <name evidence="3" type="ORF">ETD86_48515</name>
</gene>
<keyword evidence="4" id="KW-1185">Reference proteome</keyword>
<dbReference type="Pfam" id="PF01869">
    <property type="entry name" value="BcrAD_BadFG"/>
    <property type="match status" value="1"/>
</dbReference>
<dbReference type="AlphaFoldDB" id="A0A5S4EX79"/>
<feature type="region of interest" description="Disordered" evidence="1">
    <location>
        <begin position="1"/>
        <end position="33"/>
    </location>
</feature>
<dbReference type="Gene3D" id="3.30.420.40">
    <property type="match status" value="2"/>
</dbReference>
<dbReference type="EMBL" id="VCKY01000306">
    <property type="protein sequence ID" value="TMR08275.1"/>
    <property type="molecule type" value="Genomic_DNA"/>
</dbReference>
<evidence type="ECO:0000256" key="1">
    <source>
        <dbReference type="SAM" id="MobiDB-lite"/>
    </source>
</evidence>
<accession>A0A5S4EX79</accession>
<dbReference type="Proteomes" id="UP000309128">
    <property type="component" value="Unassembled WGS sequence"/>
</dbReference>
<proteinExistence type="predicted"/>
<comment type="caution">
    <text evidence="3">The sequence shown here is derived from an EMBL/GenBank/DDBJ whole genome shotgun (WGS) entry which is preliminary data.</text>
</comment>
<reference evidence="3 4" key="1">
    <citation type="submission" date="2019-05" db="EMBL/GenBank/DDBJ databases">
        <title>Draft genome sequence of Nonomuraea turkmeniaca DSM 43926.</title>
        <authorList>
            <person name="Saricaoglu S."/>
            <person name="Isik K."/>
        </authorList>
    </citation>
    <scope>NUCLEOTIDE SEQUENCE [LARGE SCALE GENOMIC DNA]</scope>
    <source>
        <strain evidence="3 4">DSM 43926</strain>
    </source>
</reference>